<dbReference type="PRINTS" id="PR00753">
    <property type="entry name" value="ACCSYNTHASE"/>
</dbReference>
<dbReference type="CDD" id="cd00609">
    <property type="entry name" value="AAT_like"/>
    <property type="match status" value="1"/>
</dbReference>
<dbReference type="Proteomes" id="UP000316406">
    <property type="component" value="Unassembled WGS sequence"/>
</dbReference>
<dbReference type="GO" id="GO:0006520">
    <property type="term" value="P:amino acid metabolic process"/>
    <property type="evidence" value="ECO:0007669"/>
    <property type="project" value="InterPro"/>
</dbReference>
<dbReference type="InterPro" id="IPR050596">
    <property type="entry name" value="AspAT/PAT-like"/>
</dbReference>
<keyword evidence="4 7" id="KW-0808">Transferase</keyword>
<evidence type="ECO:0000313" key="7">
    <source>
        <dbReference type="EMBL" id="TSI13580.1"/>
    </source>
</evidence>
<dbReference type="OrthoDB" id="9763453at2"/>
<evidence type="ECO:0000259" key="6">
    <source>
        <dbReference type="Pfam" id="PF00155"/>
    </source>
</evidence>
<gene>
    <name evidence="7" type="ORF">FO013_16940</name>
</gene>
<accession>A0A556C880</accession>
<evidence type="ECO:0000256" key="2">
    <source>
        <dbReference type="ARBA" id="ARBA00007441"/>
    </source>
</evidence>
<dbReference type="AlphaFoldDB" id="A0A556C880"/>
<dbReference type="InterPro" id="IPR015422">
    <property type="entry name" value="PyrdxlP-dep_Trfase_small"/>
</dbReference>
<dbReference type="InterPro" id="IPR015424">
    <property type="entry name" value="PyrdxlP-dep_Trfase"/>
</dbReference>
<proteinExistence type="inferred from homology"/>
<dbReference type="Gene3D" id="3.90.1150.10">
    <property type="entry name" value="Aspartate Aminotransferase, domain 1"/>
    <property type="match status" value="1"/>
</dbReference>
<keyword evidence="5" id="KW-0663">Pyridoxal phosphate</keyword>
<evidence type="ECO:0000256" key="1">
    <source>
        <dbReference type="ARBA" id="ARBA00001933"/>
    </source>
</evidence>
<sequence length="393" mass="41548">MEQPAFTIPVTPPGSSALTERITQVSRRPSNLGQLMPGVVSLAMGEPNADTAPEIVASAVASLESGRTHYAPLSGLPDLKVALAERISATTGRNTSADEVILTHGASAALAAVTLALVESGDKVVVPEPTYSLYADQLAMVGAEIVNVPALEDGSNDLASIGEALRGARMLILCNPSNPTGAVMDGEDMAHLETLLTDNPETVLVADEAYSGLVFDDEEFVSALSLTSLRGRTIIIGTFSKTYAMTGWRLGYSVAPVNIAKRIDLVHRTINGALNTFVQDAAITALETPQHVLSKMRDDYQRRRDLVIDALSSMPKVSVNAPRGAFYAFPKIHSSLTSEQLVEEFAKGGVLVRAGSEYGASGEGHVRISFAADEASIEEGLRRFGQVLEGLSA</sequence>
<name>A0A556C880_BREAU</name>
<dbReference type="InterPro" id="IPR015421">
    <property type="entry name" value="PyrdxlP-dep_Trfase_major"/>
</dbReference>
<keyword evidence="8" id="KW-1185">Reference proteome</keyword>
<dbReference type="GO" id="GO:0030170">
    <property type="term" value="F:pyridoxal phosphate binding"/>
    <property type="evidence" value="ECO:0007669"/>
    <property type="project" value="InterPro"/>
</dbReference>
<feature type="domain" description="Aminotransferase class I/classII large" evidence="6">
    <location>
        <begin position="39"/>
        <end position="383"/>
    </location>
</feature>
<evidence type="ECO:0000256" key="4">
    <source>
        <dbReference type="ARBA" id="ARBA00022679"/>
    </source>
</evidence>
<comment type="cofactor">
    <cofactor evidence="1">
        <name>pyridoxal 5'-phosphate</name>
        <dbReference type="ChEBI" id="CHEBI:597326"/>
    </cofactor>
</comment>
<dbReference type="PANTHER" id="PTHR46383:SF1">
    <property type="entry name" value="ASPARTATE AMINOTRANSFERASE"/>
    <property type="match status" value="1"/>
</dbReference>
<dbReference type="Gene3D" id="3.40.640.10">
    <property type="entry name" value="Type I PLP-dependent aspartate aminotransferase-like (Major domain)"/>
    <property type="match status" value="1"/>
</dbReference>
<keyword evidence="3 7" id="KW-0032">Aminotransferase</keyword>
<reference evidence="7 8" key="1">
    <citation type="submission" date="2019-07" db="EMBL/GenBank/DDBJ databases">
        <title>Draft genome sequence of Brevibacterium aurantiacum XU54 isolated from Xinjiang China.</title>
        <authorList>
            <person name="Xu X."/>
        </authorList>
    </citation>
    <scope>NUCLEOTIDE SEQUENCE [LARGE SCALE GENOMIC DNA]</scope>
    <source>
        <strain evidence="7 8">XU54</strain>
    </source>
</reference>
<protein>
    <submittedName>
        <fullName evidence="7">Pyridoxal phosphate-dependent aminotransferase</fullName>
    </submittedName>
</protein>
<evidence type="ECO:0000256" key="5">
    <source>
        <dbReference type="ARBA" id="ARBA00022898"/>
    </source>
</evidence>
<organism evidence="7 8">
    <name type="scientific">Brevibacterium aurantiacum</name>
    <dbReference type="NCBI Taxonomy" id="273384"/>
    <lineage>
        <taxon>Bacteria</taxon>
        <taxon>Bacillati</taxon>
        <taxon>Actinomycetota</taxon>
        <taxon>Actinomycetes</taxon>
        <taxon>Micrococcales</taxon>
        <taxon>Brevibacteriaceae</taxon>
        <taxon>Brevibacterium</taxon>
    </lineage>
</organism>
<comment type="similarity">
    <text evidence="2">Belongs to the class-I pyridoxal-phosphate-dependent aminotransferase family.</text>
</comment>
<evidence type="ECO:0000256" key="3">
    <source>
        <dbReference type="ARBA" id="ARBA00022576"/>
    </source>
</evidence>
<dbReference type="InterPro" id="IPR004839">
    <property type="entry name" value="Aminotransferase_I/II_large"/>
</dbReference>
<dbReference type="SUPFAM" id="SSF53383">
    <property type="entry name" value="PLP-dependent transferases"/>
    <property type="match status" value="1"/>
</dbReference>
<dbReference type="EMBL" id="VLTK01000011">
    <property type="protein sequence ID" value="TSI13580.1"/>
    <property type="molecule type" value="Genomic_DNA"/>
</dbReference>
<comment type="caution">
    <text evidence="7">The sequence shown here is derived from an EMBL/GenBank/DDBJ whole genome shotgun (WGS) entry which is preliminary data.</text>
</comment>
<dbReference type="Pfam" id="PF00155">
    <property type="entry name" value="Aminotran_1_2"/>
    <property type="match status" value="1"/>
</dbReference>
<evidence type="ECO:0000313" key="8">
    <source>
        <dbReference type="Proteomes" id="UP000316406"/>
    </source>
</evidence>
<dbReference type="RefSeq" id="WP_143923743.1">
    <property type="nucleotide sequence ID" value="NZ_VLTK01000011.1"/>
</dbReference>
<dbReference type="PANTHER" id="PTHR46383">
    <property type="entry name" value="ASPARTATE AMINOTRANSFERASE"/>
    <property type="match status" value="1"/>
</dbReference>
<dbReference type="GO" id="GO:0008483">
    <property type="term" value="F:transaminase activity"/>
    <property type="evidence" value="ECO:0007669"/>
    <property type="project" value="UniProtKB-KW"/>
</dbReference>